<evidence type="ECO:0000256" key="10">
    <source>
        <dbReference type="RuleBase" id="RU361274"/>
    </source>
</evidence>
<organism evidence="11 12">
    <name type="scientific">Photobacterium sanctipauli</name>
    <dbReference type="NCBI Taxonomy" id="1342794"/>
    <lineage>
        <taxon>Bacteria</taxon>
        <taxon>Pseudomonadati</taxon>
        <taxon>Pseudomonadota</taxon>
        <taxon>Gammaproteobacteria</taxon>
        <taxon>Vibrionales</taxon>
        <taxon>Vibrionaceae</taxon>
        <taxon>Photobacterium</taxon>
    </lineage>
</organism>
<dbReference type="SUPFAM" id="SSF64438">
    <property type="entry name" value="CNF1/YfiH-like putative cysteine hydrolases"/>
    <property type="match status" value="1"/>
</dbReference>
<dbReference type="EMBL" id="PYMA01000031">
    <property type="protein sequence ID" value="PSW09567.1"/>
    <property type="molecule type" value="Genomic_DNA"/>
</dbReference>
<evidence type="ECO:0000256" key="1">
    <source>
        <dbReference type="ARBA" id="ARBA00000553"/>
    </source>
</evidence>
<dbReference type="GO" id="GO:0016787">
    <property type="term" value="F:hydrolase activity"/>
    <property type="evidence" value="ECO:0007669"/>
    <property type="project" value="UniProtKB-KW"/>
</dbReference>
<comment type="catalytic activity">
    <reaction evidence="8">
        <text>adenosine + phosphate = alpha-D-ribose 1-phosphate + adenine</text>
        <dbReference type="Rhea" id="RHEA:27642"/>
        <dbReference type="ChEBI" id="CHEBI:16335"/>
        <dbReference type="ChEBI" id="CHEBI:16708"/>
        <dbReference type="ChEBI" id="CHEBI:43474"/>
        <dbReference type="ChEBI" id="CHEBI:57720"/>
        <dbReference type="EC" id="2.4.2.1"/>
    </reaction>
    <physiologicalReaction direction="left-to-right" evidence="8">
        <dbReference type="Rhea" id="RHEA:27643"/>
    </physiologicalReaction>
</comment>
<dbReference type="OrthoDB" id="4279at2"/>
<evidence type="ECO:0000256" key="2">
    <source>
        <dbReference type="ARBA" id="ARBA00007353"/>
    </source>
</evidence>
<dbReference type="AlphaFoldDB" id="A0A2T3N8E5"/>
<dbReference type="InterPro" id="IPR003730">
    <property type="entry name" value="Cu_polyphenol_OxRdtase"/>
</dbReference>
<evidence type="ECO:0000313" key="11">
    <source>
        <dbReference type="EMBL" id="PSW09567.1"/>
    </source>
</evidence>
<keyword evidence="4" id="KW-0479">Metal-binding</keyword>
<comment type="caution">
    <text evidence="11">The sequence shown here is derived from an EMBL/GenBank/DDBJ whole genome shotgun (WGS) entry which is preliminary data.</text>
</comment>
<dbReference type="PANTHER" id="PTHR30616">
    <property type="entry name" value="UNCHARACTERIZED PROTEIN YFIH"/>
    <property type="match status" value="1"/>
</dbReference>
<gene>
    <name evidence="11" type="primary">pgeF</name>
    <name evidence="11" type="ORF">C9I98_25770</name>
</gene>
<evidence type="ECO:0000256" key="7">
    <source>
        <dbReference type="ARBA" id="ARBA00047989"/>
    </source>
</evidence>
<keyword evidence="6" id="KW-0862">Zinc</keyword>
<comment type="catalytic activity">
    <reaction evidence="9">
        <text>S-methyl-5'-thioadenosine + phosphate = 5-(methylsulfanyl)-alpha-D-ribose 1-phosphate + adenine</text>
        <dbReference type="Rhea" id="RHEA:11852"/>
        <dbReference type="ChEBI" id="CHEBI:16708"/>
        <dbReference type="ChEBI" id="CHEBI:17509"/>
        <dbReference type="ChEBI" id="CHEBI:43474"/>
        <dbReference type="ChEBI" id="CHEBI:58533"/>
        <dbReference type="EC" id="2.4.2.28"/>
    </reaction>
    <physiologicalReaction direction="left-to-right" evidence="9">
        <dbReference type="Rhea" id="RHEA:11853"/>
    </physiologicalReaction>
</comment>
<keyword evidence="5" id="KW-0378">Hydrolase</keyword>
<dbReference type="RefSeq" id="WP_036831491.1">
    <property type="nucleotide sequence ID" value="NZ_JGVO01001591.1"/>
</dbReference>
<dbReference type="NCBIfam" id="TIGR00726">
    <property type="entry name" value="peptidoglycan editing factor PgeF"/>
    <property type="match status" value="1"/>
</dbReference>
<comment type="catalytic activity">
    <reaction evidence="1">
        <text>inosine + phosphate = alpha-D-ribose 1-phosphate + hypoxanthine</text>
        <dbReference type="Rhea" id="RHEA:27646"/>
        <dbReference type="ChEBI" id="CHEBI:17368"/>
        <dbReference type="ChEBI" id="CHEBI:17596"/>
        <dbReference type="ChEBI" id="CHEBI:43474"/>
        <dbReference type="ChEBI" id="CHEBI:57720"/>
        <dbReference type="EC" id="2.4.2.1"/>
    </reaction>
    <physiologicalReaction direction="left-to-right" evidence="1">
        <dbReference type="Rhea" id="RHEA:27647"/>
    </physiologicalReaction>
</comment>
<proteinExistence type="inferred from homology"/>
<accession>A0A2T3N8E5</accession>
<evidence type="ECO:0000256" key="5">
    <source>
        <dbReference type="ARBA" id="ARBA00022801"/>
    </source>
</evidence>
<dbReference type="GO" id="GO:0005507">
    <property type="term" value="F:copper ion binding"/>
    <property type="evidence" value="ECO:0007669"/>
    <property type="project" value="TreeGrafter"/>
</dbReference>
<evidence type="ECO:0000256" key="8">
    <source>
        <dbReference type="ARBA" id="ARBA00048968"/>
    </source>
</evidence>
<reference evidence="11 12" key="1">
    <citation type="submission" date="2018-01" db="EMBL/GenBank/DDBJ databases">
        <title>Whole genome sequencing of Histamine producing bacteria.</title>
        <authorList>
            <person name="Butler K."/>
        </authorList>
    </citation>
    <scope>NUCLEOTIDE SEQUENCE [LARGE SCALE GENOMIC DNA]</scope>
    <source>
        <strain evidence="11 12">DSM 100436</strain>
    </source>
</reference>
<dbReference type="InterPro" id="IPR011324">
    <property type="entry name" value="Cytotoxic_necrot_fac-like_cat"/>
</dbReference>
<evidence type="ECO:0000256" key="3">
    <source>
        <dbReference type="ARBA" id="ARBA00022679"/>
    </source>
</evidence>
<evidence type="ECO:0000313" key="12">
    <source>
        <dbReference type="Proteomes" id="UP000241771"/>
    </source>
</evidence>
<keyword evidence="12" id="KW-1185">Reference proteome</keyword>
<dbReference type="Gene3D" id="3.60.140.10">
    <property type="entry name" value="CNF1/YfiH-like putative cysteine hydrolases"/>
    <property type="match status" value="1"/>
</dbReference>
<evidence type="ECO:0000256" key="6">
    <source>
        <dbReference type="ARBA" id="ARBA00022833"/>
    </source>
</evidence>
<sequence length="245" mass="26385">MVIFPDWPAPANVRAATTTRVGGVSEAPYQGLNLGAHVGDDLALVNANRGNLQSHLQLANAPQWLNQIHSTVVVDLETPLVEIPDADGSYTQRKGLACTVMTADCLPVILCDRAGTQVAAVHAGWRGLVDGIIEEAIARFSGDKSDILAWMGPAIGPTAFEVGGEVRAQFIAVDAAAQQAFKPVADNPDDKWLADLYMLATQRLNRAGVNQVFGGQYCTFSDSEQFYSYRRDGVTGRQATLIWLE</sequence>
<dbReference type="CDD" id="cd16833">
    <property type="entry name" value="YfiH"/>
    <property type="match status" value="1"/>
</dbReference>
<evidence type="ECO:0000256" key="9">
    <source>
        <dbReference type="ARBA" id="ARBA00049893"/>
    </source>
</evidence>
<dbReference type="PANTHER" id="PTHR30616:SF2">
    <property type="entry name" value="PURINE NUCLEOSIDE PHOSPHORYLASE LACC1"/>
    <property type="match status" value="1"/>
</dbReference>
<dbReference type="InterPro" id="IPR038371">
    <property type="entry name" value="Cu_polyphenol_OxRdtase_sf"/>
</dbReference>
<evidence type="ECO:0000256" key="4">
    <source>
        <dbReference type="ARBA" id="ARBA00022723"/>
    </source>
</evidence>
<keyword evidence="3" id="KW-0808">Transferase</keyword>
<name>A0A2T3N8E5_9GAMM</name>
<dbReference type="Pfam" id="PF02578">
    <property type="entry name" value="Cu-oxidase_4"/>
    <property type="match status" value="1"/>
</dbReference>
<dbReference type="Proteomes" id="UP000241771">
    <property type="component" value="Unassembled WGS sequence"/>
</dbReference>
<dbReference type="GO" id="GO:0017061">
    <property type="term" value="F:S-methyl-5-thioadenosine phosphorylase activity"/>
    <property type="evidence" value="ECO:0007669"/>
    <property type="project" value="UniProtKB-EC"/>
</dbReference>
<protein>
    <recommendedName>
        <fullName evidence="10">Purine nucleoside phosphorylase</fullName>
    </recommendedName>
</protein>
<comment type="catalytic activity">
    <reaction evidence="7">
        <text>adenosine + H2O + H(+) = inosine + NH4(+)</text>
        <dbReference type="Rhea" id="RHEA:24408"/>
        <dbReference type="ChEBI" id="CHEBI:15377"/>
        <dbReference type="ChEBI" id="CHEBI:15378"/>
        <dbReference type="ChEBI" id="CHEBI:16335"/>
        <dbReference type="ChEBI" id="CHEBI:17596"/>
        <dbReference type="ChEBI" id="CHEBI:28938"/>
        <dbReference type="EC" id="3.5.4.4"/>
    </reaction>
    <physiologicalReaction direction="left-to-right" evidence="7">
        <dbReference type="Rhea" id="RHEA:24409"/>
    </physiologicalReaction>
</comment>
<comment type="similarity">
    <text evidence="2 10">Belongs to the purine nucleoside phosphorylase YfiH/LACC1 family.</text>
</comment>